<name>A0A969PT97_9BACI</name>
<organism evidence="3 4">
    <name type="scientific">Alkalicoccus luteus</name>
    <dbReference type="NCBI Taxonomy" id="1237094"/>
    <lineage>
        <taxon>Bacteria</taxon>
        <taxon>Bacillati</taxon>
        <taxon>Bacillota</taxon>
        <taxon>Bacilli</taxon>
        <taxon>Bacillales</taxon>
        <taxon>Bacillaceae</taxon>
        <taxon>Alkalicoccus</taxon>
    </lineage>
</organism>
<feature type="transmembrane region" description="Helical" evidence="1">
    <location>
        <begin position="438"/>
        <end position="459"/>
    </location>
</feature>
<feature type="transmembrane region" description="Helical" evidence="1">
    <location>
        <begin position="60"/>
        <end position="86"/>
    </location>
</feature>
<evidence type="ECO:0000256" key="1">
    <source>
        <dbReference type="SAM" id="Phobius"/>
    </source>
</evidence>
<feature type="domain" description="Nucleoside transporter/FeoB GTPase Gate" evidence="2">
    <location>
        <begin position="146"/>
        <end position="241"/>
    </location>
</feature>
<gene>
    <name evidence="3" type="ORF">HCN83_07875</name>
</gene>
<feature type="transmembrane region" description="Helical" evidence="1">
    <location>
        <begin position="221"/>
        <end position="240"/>
    </location>
</feature>
<keyword evidence="1" id="KW-0472">Membrane</keyword>
<reference evidence="3 4" key="1">
    <citation type="submission" date="2020-03" db="EMBL/GenBank/DDBJ databases">
        <title>Assessment of the enzymatic potential of alkaline-tolerant lipase obtained from Bacillus luteus H11 (technogenic soil) for the bioremediation of saline soils contaminated with petroleum substances.</title>
        <authorList>
            <person name="Kalwasinska A."/>
        </authorList>
    </citation>
    <scope>NUCLEOTIDE SEQUENCE [LARGE SCALE GENOMIC DNA]</scope>
    <source>
        <strain evidence="3 4">H11</strain>
    </source>
</reference>
<evidence type="ECO:0000313" key="3">
    <source>
        <dbReference type="EMBL" id="NJP37503.1"/>
    </source>
</evidence>
<feature type="transmembrane region" description="Helical" evidence="1">
    <location>
        <begin position="376"/>
        <end position="398"/>
    </location>
</feature>
<evidence type="ECO:0000259" key="2">
    <source>
        <dbReference type="Pfam" id="PF07670"/>
    </source>
</evidence>
<feature type="transmembrane region" description="Helical" evidence="1">
    <location>
        <begin position="252"/>
        <end position="270"/>
    </location>
</feature>
<feature type="transmembrane region" description="Helical" evidence="1">
    <location>
        <begin position="405"/>
        <end position="426"/>
    </location>
</feature>
<keyword evidence="1" id="KW-0812">Transmembrane</keyword>
<feature type="transmembrane region" description="Helical" evidence="1">
    <location>
        <begin position="146"/>
        <end position="174"/>
    </location>
</feature>
<sequence length="460" mass="50082">MSSLPNINQEFSPKPKPTRKDILSFILPSILGILLFIVPIPQDDSITIPIAFMAGFINGALGDVIPFIIITVMAVSVVLTIGAQLLKPAFVMERESLRSLLLVKPVWTVIRAAGLLFAVMVVFGFGAEAVYSEDTGGLLMYDLLPILLTTFLLAGFLLPLLLNFGMLEFIGVLLMKVMQPLFRVPGRSSLDCLTSWVGDGTIGVLLTTKQYEGGYYTKREAAVVATTFSVVSITFTIVIIDYMELMHMFPQYYLTITIAGLLAAVIMPRIPPLSRKADTAFEGQEIKGDVEVPAGTSLVKIGFSEAVAKARSSRSPKLFVRTGLQNVLDMWIGVLPVVMAIGTVALVTAEFTPFFSILGRPFEPLLTLMQVPEAEAAAQTMVVGFADMFLPAIIGSGIESDMTRFIIACVSVTQLVYLSEMGGLLLGSKLPVKFRDLVFIFILRTLITLPIVVLMAHLIF</sequence>
<comment type="caution">
    <text evidence="3">The sequence shown here is derived from an EMBL/GenBank/DDBJ whole genome shotgun (WGS) entry which is preliminary data.</text>
</comment>
<feature type="transmembrane region" description="Helical" evidence="1">
    <location>
        <begin position="106"/>
        <end position="126"/>
    </location>
</feature>
<feature type="transmembrane region" description="Helical" evidence="1">
    <location>
        <begin position="21"/>
        <end position="40"/>
    </location>
</feature>
<dbReference type="Pfam" id="PF07670">
    <property type="entry name" value="Gate"/>
    <property type="match status" value="1"/>
</dbReference>
<dbReference type="AlphaFoldDB" id="A0A969PT97"/>
<keyword evidence="1" id="KW-1133">Transmembrane helix</keyword>
<dbReference type="InterPro" id="IPR011642">
    <property type="entry name" value="Gate_dom"/>
</dbReference>
<protein>
    <submittedName>
        <fullName evidence="3">YjiH family protein</fullName>
    </submittedName>
</protein>
<dbReference type="EMBL" id="JAATHJ010000009">
    <property type="protein sequence ID" value="NJP37503.1"/>
    <property type="molecule type" value="Genomic_DNA"/>
</dbReference>
<keyword evidence="4" id="KW-1185">Reference proteome</keyword>
<feature type="transmembrane region" description="Helical" evidence="1">
    <location>
        <begin position="331"/>
        <end position="356"/>
    </location>
</feature>
<dbReference type="RefSeq" id="WP_168006113.1">
    <property type="nucleotide sequence ID" value="NZ_JAATHJ010000009.1"/>
</dbReference>
<proteinExistence type="predicted"/>
<evidence type="ECO:0000313" key="4">
    <source>
        <dbReference type="Proteomes" id="UP000752012"/>
    </source>
</evidence>
<dbReference type="Proteomes" id="UP000752012">
    <property type="component" value="Unassembled WGS sequence"/>
</dbReference>
<accession>A0A969PT97</accession>